<dbReference type="PROSITE" id="PS51192">
    <property type="entry name" value="HELICASE_ATP_BIND_1"/>
    <property type="match status" value="1"/>
</dbReference>
<evidence type="ECO:0000256" key="5">
    <source>
        <dbReference type="ARBA" id="ARBA00038437"/>
    </source>
</evidence>
<dbReference type="PROSITE" id="PS51194">
    <property type="entry name" value="HELICASE_CTER"/>
    <property type="match status" value="1"/>
</dbReference>
<evidence type="ECO:0000259" key="10">
    <source>
        <dbReference type="PROSITE" id="PS51195"/>
    </source>
</evidence>
<evidence type="ECO:0000256" key="3">
    <source>
        <dbReference type="ARBA" id="ARBA00022806"/>
    </source>
</evidence>
<dbReference type="CDD" id="cd18787">
    <property type="entry name" value="SF2_C_DEAD"/>
    <property type="match status" value="1"/>
</dbReference>
<dbReference type="InterPro" id="IPR000629">
    <property type="entry name" value="RNA-helicase_DEAD-box_CS"/>
</dbReference>
<evidence type="ECO:0000259" key="8">
    <source>
        <dbReference type="PROSITE" id="PS51192"/>
    </source>
</evidence>
<evidence type="ECO:0000256" key="4">
    <source>
        <dbReference type="ARBA" id="ARBA00022840"/>
    </source>
</evidence>
<keyword evidence="4 7" id="KW-0067">ATP-binding</keyword>
<organism evidence="11 12">
    <name type="scientific">Sarcina ventriculi</name>
    <name type="common">Clostridium ventriculi</name>
    <dbReference type="NCBI Taxonomy" id="1267"/>
    <lineage>
        <taxon>Bacteria</taxon>
        <taxon>Bacillati</taxon>
        <taxon>Bacillota</taxon>
        <taxon>Clostridia</taxon>
        <taxon>Eubacteriales</taxon>
        <taxon>Clostridiaceae</taxon>
        <taxon>Sarcina</taxon>
    </lineage>
</organism>
<comment type="similarity">
    <text evidence="5 7">Belongs to the DEAD box helicase family.</text>
</comment>
<dbReference type="SMART" id="SM00487">
    <property type="entry name" value="DEXDc"/>
    <property type="match status" value="1"/>
</dbReference>
<dbReference type="InterPro" id="IPR027417">
    <property type="entry name" value="P-loop_NTPase"/>
</dbReference>
<evidence type="ECO:0000259" key="9">
    <source>
        <dbReference type="PROSITE" id="PS51194"/>
    </source>
</evidence>
<evidence type="ECO:0000256" key="2">
    <source>
        <dbReference type="ARBA" id="ARBA00022801"/>
    </source>
</evidence>
<evidence type="ECO:0000313" key="11">
    <source>
        <dbReference type="EMBL" id="CUN41534.1"/>
    </source>
</evidence>
<dbReference type="CDD" id="cd00268">
    <property type="entry name" value="DEADc"/>
    <property type="match status" value="1"/>
</dbReference>
<dbReference type="GO" id="GO:0003724">
    <property type="term" value="F:RNA helicase activity"/>
    <property type="evidence" value="ECO:0007669"/>
    <property type="project" value="UniProtKB-EC"/>
</dbReference>
<sequence length="480" mass="54743">MENKFRDFKLDINILKAIDNLGYEKPSSVQKEVIPNLLDKQDVIVKSKTGSGKTASFGLPLCQSVDVENNKVQAIILAPTRELVLQIKEDLSNIGRIKKVRCEAIFGKQSMEGQIKKLKQRTHIVAGTPGRIIDHLEKKTLDLSSVEFVILDEADKMLSMGFIEQIEDILKKVNKNATVGLFSATLPEKIEYLCKVYMKKPKFIEVKTLDLEKKIQENYIALDVKEKKRALWQFLYAKHPNQSIVFCNTKDRVNEVLKELKYENILAKSIHGGMEQRDRLSVMEEFKNKEFKVLVATDVASRGIHIDDLSLVINYEVPMENESYVHRIGRTGRNGKEGVAISFVAEYEKRFLQSIKEYTKKDIKEIFYPSKDEILDGKKIFKKDQNEILKNSKVKVAKKEIHKDIVKIHINAGKKKKIRALDILGCFSNLNGLTGKDIGIIDILDNISYVDILNGKGNIVLKNNTVKIKGKNVKIEKARK</sequence>
<dbReference type="Proteomes" id="UP000095488">
    <property type="component" value="Unassembled WGS sequence"/>
</dbReference>
<dbReference type="PROSITE" id="PS51195">
    <property type="entry name" value="Q_MOTIF"/>
    <property type="match status" value="1"/>
</dbReference>
<evidence type="ECO:0000313" key="12">
    <source>
        <dbReference type="Proteomes" id="UP000095488"/>
    </source>
</evidence>
<keyword evidence="12" id="KW-1185">Reference proteome</keyword>
<dbReference type="EC" id="3.6.4.13" evidence="11"/>
<accession>A0ABM9UN81</accession>
<reference evidence="11 12" key="1">
    <citation type="submission" date="2015-09" db="EMBL/GenBank/DDBJ databases">
        <authorList>
            <consortium name="Pathogen Informatics"/>
        </authorList>
    </citation>
    <scope>NUCLEOTIDE SEQUENCE [LARGE SCALE GENOMIC DNA]</scope>
    <source>
        <strain evidence="11 12">2789STDY5834858</strain>
    </source>
</reference>
<protein>
    <submittedName>
        <fullName evidence="11">ATP-dependent RNA helicase dbpA</fullName>
        <ecNumber evidence="11">3.6.4.13</ecNumber>
    </submittedName>
</protein>
<keyword evidence="1 7" id="KW-0547">Nucleotide-binding</keyword>
<dbReference type="InterPro" id="IPR005580">
    <property type="entry name" value="DbpA/CsdA_RNA-bd_dom"/>
</dbReference>
<dbReference type="InterPro" id="IPR014001">
    <property type="entry name" value="Helicase_ATP-bd"/>
</dbReference>
<dbReference type="GO" id="GO:0016787">
    <property type="term" value="F:hydrolase activity"/>
    <property type="evidence" value="ECO:0007669"/>
    <property type="project" value="UniProtKB-KW"/>
</dbReference>
<dbReference type="InterPro" id="IPR044742">
    <property type="entry name" value="DEAD/DEAH_RhlB"/>
</dbReference>
<feature type="domain" description="Helicase ATP-binding" evidence="8">
    <location>
        <begin position="34"/>
        <end position="204"/>
    </location>
</feature>
<dbReference type="PANTHER" id="PTHR47959">
    <property type="entry name" value="ATP-DEPENDENT RNA HELICASE RHLE-RELATED"/>
    <property type="match status" value="1"/>
</dbReference>
<dbReference type="PROSITE" id="PS00039">
    <property type="entry name" value="DEAD_ATP_HELICASE"/>
    <property type="match status" value="1"/>
</dbReference>
<dbReference type="Pfam" id="PF00271">
    <property type="entry name" value="Helicase_C"/>
    <property type="match status" value="1"/>
</dbReference>
<evidence type="ECO:0000256" key="1">
    <source>
        <dbReference type="ARBA" id="ARBA00022741"/>
    </source>
</evidence>
<dbReference type="InterPro" id="IPR001650">
    <property type="entry name" value="Helicase_C-like"/>
</dbReference>
<evidence type="ECO:0000256" key="7">
    <source>
        <dbReference type="RuleBase" id="RU000492"/>
    </source>
</evidence>
<dbReference type="Gene3D" id="3.40.50.300">
    <property type="entry name" value="P-loop containing nucleotide triphosphate hydrolases"/>
    <property type="match status" value="2"/>
</dbReference>
<dbReference type="SMART" id="SM00490">
    <property type="entry name" value="HELICc"/>
    <property type="match status" value="1"/>
</dbReference>
<dbReference type="EMBL" id="CYZR01000001">
    <property type="protein sequence ID" value="CUN41534.1"/>
    <property type="molecule type" value="Genomic_DNA"/>
</dbReference>
<keyword evidence="2 7" id="KW-0378">Hydrolase</keyword>
<dbReference type="InterPro" id="IPR014014">
    <property type="entry name" value="RNA_helicase_DEAD_Q_motif"/>
</dbReference>
<dbReference type="Pfam" id="PF03880">
    <property type="entry name" value="DbpA"/>
    <property type="match status" value="1"/>
</dbReference>
<dbReference type="InterPro" id="IPR050079">
    <property type="entry name" value="DEAD_box_RNA_helicase"/>
</dbReference>
<dbReference type="InterPro" id="IPR011545">
    <property type="entry name" value="DEAD/DEAH_box_helicase_dom"/>
</dbReference>
<gene>
    <name evidence="11" type="primary">dbpA</name>
    <name evidence="11" type="ORF">ERS852473_00054</name>
</gene>
<feature type="domain" description="DEAD-box RNA helicase Q" evidence="10">
    <location>
        <begin position="3"/>
        <end position="31"/>
    </location>
</feature>
<feature type="short sequence motif" description="Q motif" evidence="6">
    <location>
        <begin position="3"/>
        <end position="31"/>
    </location>
</feature>
<dbReference type="RefSeq" id="WP_055256968.1">
    <property type="nucleotide sequence ID" value="NZ_CABIXL010000001.1"/>
</dbReference>
<feature type="domain" description="Helicase C-terminal" evidence="9">
    <location>
        <begin position="230"/>
        <end position="374"/>
    </location>
</feature>
<dbReference type="InterPro" id="IPR012677">
    <property type="entry name" value="Nucleotide-bd_a/b_plait_sf"/>
</dbReference>
<dbReference type="Gene3D" id="3.30.70.330">
    <property type="match status" value="1"/>
</dbReference>
<dbReference type="Pfam" id="PF00270">
    <property type="entry name" value="DEAD"/>
    <property type="match status" value="1"/>
</dbReference>
<comment type="caution">
    <text evidence="11">The sequence shown here is derived from an EMBL/GenBank/DDBJ whole genome shotgun (WGS) entry which is preliminary data.</text>
</comment>
<dbReference type="SUPFAM" id="SSF52540">
    <property type="entry name" value="P-loop containing nucleoside triphosphate hydrolases"/>
    <property type="match status" value="1"/>
</dbReference>
<proteinExistence type="inferred from homology"/>
<name>A0ABM9UN81_SARVE</name>
<evidence type="ECO:0000256" key="6">
    <source>
        <dbReference type="PROSITE-ProRule" id="PRU00552"/>
    </source>
</evidence>
<keyword evidence="3 7" id="KW-0347">Helicase</keyword>
<dbReference type="PANTHER" id="PTHR47959:SF1">
    <property type="entry name" value="ATP-DEPENDENT RNA HELICASE DBPA"/>
    <property type="match status" value="1"/>
</dbReference>